<dbReference type="PANTHER" id="PTHR30097:SF4">
    <property type="entry name" value="SLR6042 PROTEIN"/>
    <property type="match status" value="1"/>
</dbReference>
<dbReference type="PROSITE" id="PS51257">
    <property type="entry name" value="PROKAR_LIPOPROTEIN"/>
    <property type="match status" value="1"/>
</dbReference>
<dbReference type="InterPro" id="IPR051909">
    <property type="entry name" value="MFP_Cation_Efflux"/>
</dbReference>
<keyword evidence="5" id="KW-1185">Reference proteome</keyword>
<dbReference type="InterPro" id="IPR006143">
    <property type="entry name" value="RND_pump_MFP"/>
</dbReference>
<dbReference type="OrthoDB" id="9814657at2"/>
<dbReference type="Pfam" id="PF25973">
    <property type="entry name" value="BSH_CzcB"/>
    <property type="match status" value="1"/>
</dbReference>
<comment type="caution">
    <text evidence="4">The sequence shown here is derived from an EMBL/GenBank/DDBJ whole genome shotgun (WGS) entry which is preliminary data.</text>
</comment>
<sequence length="377" mass="42670">MKNIIYFLFGAVFFFQSCGSKKEEIKETTKPTDSSLVNLSNEQLKNVEILTAKLEDRNIATLIRVSGQIDVPPQNMISVSIPLGGYLKSTALLPGNHVKKGEVIAVLEDQQYIQMQQDYLTAKTKTDLAYKDYQRQKELMNSQAVSQKIYQQAEADYNIQKTMVNALAEKLSLINVNPKKLTSSNITKRINIYSPINGFVSKVNANIGKYLNPADVLFELVNPEDIHLNIKVFEKDLPKLVVGQKVIAFNNSQPDKKYECEIILFSKDLSADHTADVHCHFEKYDKSLLPGMFMNAEIELKSNKSATLPADAIVNFEGANYAFVMMNKNQFKMMEIKPGRTENGYIEVLNPEQFKEKPIVIKGAYTLLMKMKNKSDE</sequence>
<evidence type="ECO:0000256" key="1">
    <source>
        <dbReference type="ARBA" id="ARBA00009477"/>
    </source>
</evidence>
<dbReference type="InterPro" id="IPR058647">
    <property type="entry name" value="BSH_CzcB-like"/>
</dbReference>
<keyword evidence="2" id="KW-0813">Transport</keyword>
<dbReference type="AlphaFoldDB" id="A0A4R5MII3"/>
<evidence type="ECO:0000259" key="3">
    <source>
        <dbReference type="Pfam" id="PF25973"/>
    </source>
</evidence>
<dbReference type="GO" id="GO:0060003">
    <property type="term" value="P:copper ion export"/>
    <property type="evidence" value="ECO:0007669"/>
    <property type="project" value="TreeGrafter"/>
</dbReference>
<reference evidence="4 5" key="1">
    <citation type="submission" date="2019-02" db="EMBL/GenBank/DDBJ databases">
        <title>Pedobacter sp. nov., a novel speices isolated from soil of pinguins habitat in Antarcitica.</title>
        <authorList>
            <person name="He R.-H."/>
        </authorList>
    </citation>
    <scope>NUCLEOTIDE SEQUENCE [LARGE SCALE GENOMIC DNA]</scope>
    <source>
        <strain evidence="4 5">E01020</strain>
    </source>
</reference>
<name>A0A4R5MII3_9SPHI</name>
<evidence type="ECO:0000256" key="2">
    <source>
        <dbReference type="ARBA" id="ARBA00022448"/>
    </source>
</evidence>
<dbReference type="GO" id="GO:0030313">
    <property type="term" value="C:cell envelope"/>
    <property type="evidence" value="ECO:0007669"/>
    <property type="project" value="TreeGrafter"/>
</dbReference>
<dbReference type="GO" id="GO:0022857">
    <property type="term" value="F:transmembrane transporter activity"/>
    <property type="evidence" value="ECO:0007669"/>
    <property type="project" value="InterPro"/>
</dbReference>
<dbReference type="Gene3D" id="2.40.30.170">
    <property type="match status" value="1"/>
</dbReference>
<gene>
    <name evidence="4" type="ORF">EZJ43_15945</name>
</gene>
<organism evidence="4 5">
    <name type="scientific">Pedobacter changchengzhani</name>
    <dbReference type="NCBI Taxonomy" id="2529274"/>
    <lineage>
        <taxon>Bacteria</taxon>
        <taxon>Pseudomonadati</taxon>
        <taxon>Bacteroidota</taxon>
        <taxon>Sphingobacteriia</taxon>
        <taxon>Sphingobacteriales</taxon>
        <taxon>Sphingobacteriaceae</taxon>
        <taxon>Pedobacter</taxon>
    </lineage>
</organism>
<evidence type="ECO:0000313" key="5">
    <source>
        <dbReference type="Proteomes" id="UP000295668"/>
    </source>
</evidence>
<accession>A0A4R5MII3</accession>
<dbReference type="Proteomes" id="UP000295668">
    <property type="component" value="Unassembled WGS sequence"/>
</dbReference>
<dbReference type="PANTHER" id="PTHR30097">
    <property type="entry name" value="CATION EFFLUX SYSTEM PROTEIN CUSB"/>
    <property type="match status" value="1"/>
</dbReference>
<dbReference type="SUPFAM" id="SSF111369">
    <property type="entry name" value="HlyD-like secretion proteins"/>
    <property type="match status" value="1"/>
</dbReference>
<dbReference type="EMBL" id="SJCY01000015">
    <property type="protein sequence ID" value="TDG34935.1"/>
    <property type="molecule type" value="Genomic_DNA"/>
</dbReference>
<dbReference type="Gene3D" id="1.10.287.470">
    <property type="entry name" value="Helix hairpin bin"/>
    <property type="match status" value="1"/>
</dbReference>
<evidence type="ECO:0000313" key="4">
    <source>
        <dbReference type="EMBL" id="TDG34935.1"/>
    </source>
</evidence>
<dbReference type="NCBIfam" id="TIGR01730">
    <property type="entry name" value="RND_mfp"/>
    <property type="match status" value="1"/>
</dbReference>
<protein>
    <submittedName>
        <fullName evidence="4">Efflux RND transporter periplasmic adaptor subunit</fullName>
    </submittedName>
</protein>
<dbReference type="GO" id="GO:0015679">
    <property type="term" value="P:plasma membrane copper ion transport"/>
    <property type="evidence" value="ECO:0007669"/>
    <property type="project" value="TreeGrafter"/>
</dbReference>
<feature type="domain" description="CzcB-like barrel-sandwich hybrid" evidence="3">
    <location>
        <begin position="78"/>
        <end position="220"/>
    </location>
</feature>
<dbReference type="Gene3D" id="2.40.50.100">
    <property type="match status" value="1"/>
</dbReference>
<dbReference type="RefSeq" id="WP_133263716.1">
    <property type="nucleotide sequence ID" value="NZ_SJCY01000015.1"/>
</dbReference>
<proteinExistence type="inferred from homology"/>
<dbReference type="Gene3D" id="2.40.420.20">
    <property type="match status" value="1"/>
</dbReference>
<dbReference type="GO" id="GO:0016020">
    <property type="term" value="C:membrane"/>
    <property type="evidence" value="ECO:0007669"/>
    <property type="project" value="InterPro"/>
</dbReference>
<comment type="similarity">
    <text evidence="1">Belongs to the membrane fusion protein (MFP) (TC 8.A.1) family.</text>
</comment>